<sequence>MTTHAAPATARRAGLREWFGLAVLGLPLVVLAMDTSVLYLAVPHLGNDLHPSGTETLWIMDVYGFVIAGFLVPMGALGDRFGRRRLLMVGVALFAAASLLCAYSSSASMLIGARAALGVAGAMVMPSTLALVRTMFSDPRQRTLAIAIWSVAFTCGMVAGPVVGGLLLERFWWGSVFLVGVVVAAVLVVAPVLVPEYRDAEAGRLDLISVVLSLCAILPVVYGVKEIAVGHGSPASWLAVLAGVGIGVLFVRRQRRIPHPVIDVRLFANRSLSTALILIVVGMTTFNGVNFLYPQLLQMVRGASPFHAGLWMLLVTAATAVGNIAVPFLARRARPTHVLVGGLVVSLLGFLLMTRVQPDTGMAVVMAAAVAVMLGSTPIGVLGTDIVVSAAPPEKAGAAAALTQTCAKLGVGLGIAVMGTVLTATYRHDLAASAPSTLPRGTVESARESLNDAITVSSRLPGGQGDQLLHAAKEAFTSGLNVVAIVCAALVAALVILVLVLLRGSSSRDRNTGPGAEKTTAS</sequence>
<feature type="transmembrane region" description="Helical" evidence="7">
    <location>
        <begin position="111"/>
        <end position="132"/>
    </location>
</feature>
<feature type="transmembrane region" description="Helical" evidence="7">
    <location>
        <begin position="338"/>
        <end position="356"/>
    </location>
</feature>
<evidence type="ECO:0000259" key="8">
    <source>
        <dbReference type="PROSITE" id="PS50850"/>
    </source>
</evidence>
<feature type="transmembrane region" description="Helical" evidence="7">
    <location>
        <begin position="205"/>
        <end position="222"/>
    </location>
</feature>
<evidence type="ECO:0000313" key="9">
    <source>
        <dbReference type="EMBL" id="MCP2259790.1"/>
    </source>
</evidence>
<dbReference type="Pfam" id="PF07690">
    <property type="entry name" value="MFS_1"/>
    <property type="match status" value="1"/>
</dbReference>
<evidence type="ECO:0000256" key="4">
    <source>
        <dbReference type="ARBA" id="ARBA00022692"/>
    </source>
</evidence>
<dbReference type="CDD" id="cd17321">
    <property type="entry name" value="MFS_MMR_MDR_like"/>
    <property type="match status" value="1"/>
</dbReference>
<feature type="transmembrane region" description="Helical" evidence="7">
    <location>
        <begin position="62"/>
        <end position="79"/>
    </location>
</feature>
<evidence type="ECO:0000256" key="7">
    <source>
        <dbReference type="SAM" id="Phobius"/>
    </source>
</evidence>
<feature type="transmembrane region" description="Helical" evidence="7">
    <location>
        <begin position="272"/>
        <end position="293"/>
    </location>
</feature>
<feature type="transmembrane region" description="Helical" evidence="7">
    <location>
        <begin position="234"/>
        <end position="251"/>
    </location>
</feature>
<feature type="transmembrane region" description="Helical" evidence="7">
    <location>
        <begin position="86"/>
        <end position="105"/>
    </location>
</feature>
<keyword evidence="4 7" id="KW-0812">Transmembrane</keyword>
<feature type="domain" description="Major facilitator superfamily (MFS) profile" evidence="8">
    <location>
        <begin position="20"/>
        <end position="506"/>
    </location>
</feature>
<keyword evidence="6 7" id="KW-0472">Membrane</keyword>
<dbReference type="InterPro" id="IPR011701">
    <property type="entry name" value="MFS"/>
</dbReference>
<evidence type="ECO:0000256" key="2">
    <source>
        <dbReference type="ARBA" id="ARBA00022448"/>
    </source>
</evidence>
<name>A0ABT1HWI5_STRSD</name>
<comment type="subcellular location">
    <subcellularLocation>
        <location evidence="1">Cell membrane</location>
        <topology evidence="1">Multi-pass membrane protein</topology>
    </subcellularLocation>
</comment>
<gene>
    <name evidence="9" type="ORF">LX15_003499</name>
</gene>
<evidence type="ECO:0000256" key="5">
    <source>
        <dbReference type="ARBA" id="ARBA00022989"/>
    </source>
</evidence>
<feature type="transmembrane region" description="Helical" evidence="7">
    <location>
        <begin position="482"/>
        <end position="502"/>
    </location>
</feature>
<feature type="transmembrane region" description="Helical" evidence="7">
    <location>
        <begin position="305"/>
        <end position="326"/>
    </location>
</feature>
<feature type="transmembrane region" description="Helical" evidence="7">
    <location>
        <begin position="21"/>
        <end position="42"/>
    </location>
</feature>
<feature type="transmembrane region" description="Helical" evidence="7">
    <location>
        <begin position="362"/>
        <end position="388"/>
    </location>
</feature>
<evidence type="ECO:0000256" key="6">
    <source>
        <dbReference type="ARBA" id="ARBA00023136"/>
    </source>
</evidence>
<dbReference type="RefSeq" id="WP_253670675.1">
    <property type="nucleotide sequence ID" value="NZ_JAMTCP010000020.1"/>
</dbReference>
<feature type="transmembrane region" description="Helical" evidence="7">
    <location>
        <begin position="172"/>
        <end position="193"/>
    </location>
</feature>
<keyword evidence="3" id="KW-1003">Cell membrane</keyword>
<dbReference type="SUPFAM" id="SSF103473">
    <property type="entry name" value="MFS general substrate transporter"/>
    <property type="match status" value="1"/>
</dbReference>
<proteinExistence type="predicted"/>
<dbReference type="Proteomes" id="UP001205311">
    <property type="component" value="Unassembled WGS sequence"/>
</dbReference>
<protein>
    <submittedName>
        <fullName evidence="9">MFS transporter, DHA2 family, multidrug resistance protein</fullName>
    </submittedName>
</protein>
<keyword evidence="5 7" id="KW-1133">Transmembrane helix</keyword>
<keyword evidence="2" id="KW-0813">Transport</keyword>
<reference evidence="9 10" key="1">
    <citation type="submission" date="2022-06" db="EMBL/GenBank/DDBJ databases">
        <title>Genomic Encyclopedia of Archaeal and Bacterial Type Strains, Phase II (KMG-II): from individual species to whole genera.</title>
        <authorList>
            <person name="Goeker M."/>
        </authorList>
    </citation>
    <scope>NUCLEOTIDE SEQUENCE [LARGE SCALE GENOMIC DNA]</scope>
    <source>
        <strain evidence="9 10">DSM 40477</strain>
    </source>
</reference>
<dbReference type="Gene3D" id="1.20.1250.20">
    <property type="entry name" value="MFS general substrate transporter like domains"/>
    <property type="match status" value="1"/>
</dbReference>
<evidence type="ECO:0000313" key="10">
    <source>
        <dbReference type="Proteomes" id="UP001205311"/>
    </source>
</evidence>
<keyword evidence="10" id="KW-1185">Reference proteome</keyword>
<comment type="caution">
    <text evidence="9">The sequence shown here is derived from an EMBL/GenBank/DDBJ whole genome shotgun (WGS) entry which is preliminary data.</text>
</comment>
<dbReference type="Gene3D" id="1.20.1720.10">
    <property type="entry name" value="Multidrug resistance protein D"/>
    <property type="match status" value="1"/>
</dbReference>
<evidence type="ECO:0000256" key="1">
    <source>
        <dbReference type="ARBA" id="ARBA00004651"/>
    </source>
</evidence>
<organism evidence="9 10">
    <name type="scientific">Streptoalloteichus tenebrarius (strain ATCC 17920 / DSM 40477 / JCM 4838 / CBS 697.72 / NBRC 16177 / NCIMB 11028 / NRRL B-12390 / A12253. 1 / ISP 5477)</name>
    <name type="common">Streptomyces tenebrarius</name>
    <dbReference type="NCBI Taxonomy" id="1933"/>
    <lineage>
        <taxon>Bacteria</taxon>
        <taxon>Bacillati</taxon>
        <taxon>Actinomycetota</taxon>
        <taxon>Actinomycetes</taxon>
        <taxon>Pseudonocardiales</taxon>
        <taxon>Pseudonocardiaceae</taxon>
        <taxon>Streptoalloteichus</taxon>
    </lineage>
</organism>
<dbReference type="PANTHER" id="PTHR42718">
    <property type="entry name" value="MAJOR FACILITATOR SUPERFAMILY MULTIDRUG TRANSPORTER MFSC"/>
    <property type="match status" value="1"/>
</dbReference>
<dbReference type="EMBL" id="JAMTCP010000020">
    <property type="protein sequence ID" value="MCP2259790.1"/>
    <property type="molecule type" value="Genomic_DNA"/>
</dbReference>
<feature type="transmembrane region" description="Helical" evidence="7">
    <location>
        <begin position="144"/>
        <end position="166"/>
    </location>
</feature>
<dbReference type="PANTHER" id="PTHR42718:SF47">
    <property type="entry name" value="METHYL VIOLOGEN RESISTANCE PROTEIN SMVA"/>
    <property type="match status" value="1"/>
</dbReference>
<dbReference type="PROSITE" id="PS50850">
    <property type="entry name" value="MFS"/>
    <property type="match status" value="1"/>
</dbReference>
<evidence type="ECO:0000256" key="3">
    <source>
        <dbReference type="ARBA" id="ARBA00022475"/>
    </source>
</evidence>
<accession>A0ABT1HWI5</accession>
<dbReference type="InterPro" id="IPR036259">
    <property type="entry name" value="MFS_trans_sf"/>
</dbReference>
<feature type="transmembrane region" description="Helical" evidence="7">
    <location>
        <begin position="409"/>
        <end position="426"/>
    </location>
</feature>
<dbReference type="InterPro" id="IPR020846">
    <property type="entry name" value="MFS_dom"/>
</dbReference>